<comment type="caution">
    <text evidence="1">The sequence shown here is derived from an EMBL/GenBank/DDBJ whole genome shotgun (WGS) entry which is preliminary data.</text>
</comment>
<accession>A0A511KB77</accession>
<organism evidence="1 2">
    <name type="scientific">Rhodotorula toruloides</name>
    <name type="common">Yeast</name>
    <name type="synonym">Rhodosporidium toruloides</name>
    <dbReference type="NCBI Taxonomy" id="5286"/>
    <lineage>
        <taxon>Eukaryota</taxon>
        <taxon>Fungi</taxon>
        <taxon>Dikarya</taxon>
        <taxon>Basidiomycota</taxon>
        <taxon>Pucciniomycotina</taxon>
        <taxon>Microbotryomycetes</taxon>
        <taxon>Sporidiobolales</taxon>
        <taxon>Sporidiobolaceae</taxon>
        <taxon>Rhodotorula</taxon>
    </lineage>
</organism>
<protein>
    <recommendedName>
        <fullName evidence="3">F-box domain-containing protein</fullName>
    </recommendedName>
</protein>
<evidence type="ECO:0000313" key="2">
    <source>
        <dbReference type="Proteomes" id="UP000321518"/>
    </source>
</evidence>
<evidence type="ECO:0008006" key="3">
    <source>
        <dbReference type="Google" id="ProtNLM"/>
    </source>
</evidence>
<gene>
    <name evidence="1" type="ORF">Rt10032_c02g0691</name>
</gene>
<dbReference type="AlphaFoldDB" id="A0A511KB77"/>
<reference evidence="1 2" key="1">
    <citation type="submission" date="2019-07" db="EMBL/GenBank/DDBJ databases">
        <title>Rhodotorula toruloides NBRC10032 genome sequencing.</title>
        <authorList>
            <person name="Shida Y."/>
            <person name="Takaku H."/>
            <person name="Ogasawara W."/>
            <person name="Mori K."/>
        </authorList>
    </citation>
    <scope>NUCLEOTIDE SEQUENCE [LARGE SCALE GENOMIC DNA]</scope>
    <source>
        <strain evidence="1 2">NBRC10032</strain>
    </source>
</reference>
<evidence type="ECO:0000313" key="1">
    <source>
        <dbReference type="EMBL" id="GEM06674.1"/>
    </source>
</evidence>
<dbReference type="OrthoDB" id="10684432at2759"/>
<proteinExistence type="predicted"/>
<dbReference type="Proteomes" id="UP000321518">
    <property type="component" value="Unassembled WGS sequence"/>
</dbReference>
<dbReference type="EMBL" id="BJWK01000002">
    <property type="protein sequence ID" value="GEM06674.1"/>
    <property type="molecule type" value="Genomic_DNA"/>
</dbReference>
<dbReference type="SUPFAM" id="SSF52047">
    <property type="entry name" value="RNI-like"/>
    <property type="match status" value="1"/>
</dbReference>
<sequence>MPFSSVARPFDRLPDEVVERILAHLTLEWWDRPTRKWPLGVCLLVSRRLCRIARPMVWSQVRITSVEDIWSVVKQKDTAAVEHTEELVVGAPEPDSSLPFDDDQDLFDLFRALPDLRTLFVSLEANGDNSVMSFDLFGHLHHVNLLVCANIHFARRTSAFCMDNLVQLELYTCNIREFALTLSCRTVPSLRALYLDWIPNDLVGDQREEFESSFYFEPSFLAQLDMLQIPLRELAKMRPATEAFDIVPVLACYEDFERLLSPAAERPIGRRIRHLQVDRYLDFASFAAEMNRYPRLKTAHLTDRRLRQPKTLWRSNNASKVTVYRSAQNARGIDYAFWDMVKDARARGEGHELSPARAKYFVRRSSAYTLLHPFD</sequence>
<name>A0A511KB77_RHOTO</name>